<dbReference type="Gene3D" id="3.40.720.10">
    <property type="entry name" value="Alkaline Phosphatase, subunit A"/>
    <property type="match status" value="1"/>
</dbReference>
<name>A0ABV0BTG9_9SPHI</name>
<comment type="caution">
    <text evidence="2">The sequence shown here is derived from an EMBL/GenBank/DDBJ whole genome shotgun (WGS) entry which is preliminary data.</text>
</comment>
<dbReference type="Gene3D" id="2.60.120.200">
    <property type="match status" value="1"/>
</dbReference>
<sequence length="587" mass="65717">MKRNFNRIRTIVYALGFLMLWSSCTKYENPPAVYEDYEQAGNQEVKRKVLFISIDGAVGQEIKKKLPPNLTNLLKTSKYTFNSLADENTSDASSWMSMMSGVSFSNHGIVDESYIPKPDVNHPHEDPAGYPSMLFRMATIAPSIKTAVVSRSIALNDKLLVSADETYDENTDEGIKNKVLDLFEKKNHDVMIVQFKSVLDAGKESGFSVENAAYTDALNKVDGYVGNILDGLKARKNYASEDWLVIVTSNHGGIGTSYGGKSDQERNTFAIFANPSFKEAELTGKAMNYVRLWGYDGTGTMPLGVRAESDNLGNSSDYDLATTKELTISARLRFNLNNTRIPSTISPNTYTYWYSSFFGKDSNTSTATPGWNYYTFGNDLEVHVSDGSKVAKCYIPKINGEWYTMTTVITAIAPDKVNIKVFNNGTIANETTTEGMNINNIKTNDPLIFGYRPSITYDLVDFDASEVQIFNKAYKQEEIRDFTCFSGDLRESPYGSNLKGLWKMGSTSSGEIQNEVSGKSKMQLSGAFSSRTVSEVKPCELGANAVFVQNLDFYTQIFYWMELQTQKDWKIEGQVFLNKYEIEFLKP</sequence>
<dbReference type="InterPro" id="IPR017850">
    <property type="entry name" value="Alkaline_phosphatase_core_sf"/>
</dbReference>
<feature type="chain" id="PRO_5046828208" evidence="1">
    <location>
        <begin position="28"/>
        <end position="587"/>
    </location>
</feature>
<protein>
    <submittedName>
        <fullName evidence="2">Alkaline phosphatase family protein</fullName>
    </submittedName>
</protein>
<evidence type="ECO:0000313" key="2">
    <source>
        <dbReference type="EMBL" id="MEN5377503.1"/>
    </source>
</evidence>
<feature type="signal peptide" evidence="1">
    <location>
        <begin position="1"/>
        <end position="27"/>
    </location>
</feature>
<dbReference type="Pfam" id="PF01663">
    <property type="entry name" value="Phosphodiest"/>
    <property type="match status" value="1"/>
</dbReference>
<dbReference type="InterPro" id="IPR002591">
    <property type="entry name" value="Phosphodiest/P_Trfase"/>
</dbReference>
<accession>A0ABV0BTG9</accession>
<dbReference type="PROSITE" id="PS51257">
    <property type="entry name" value="PROKAR_LIPOPROTEIN"/>
    <property type="match status" value="1"/>
</dbReference>
<dbReference type="SUPFAM" id="SSF49899">
    <property type="entry name" value="Concanavalin A-like lectins/glucanases"/>
    <property type="match status" value="1"/>
</dbReference>
<dbReference type="EMBL" id="JBDJNQ010000003">
    <property type="protein sequence ID" value="MEN5377503.1"/>
    <property type="molecule type" value="Genomic_DNA"/>
</dbReference>
<keyword evidence="3" id="KW-1185">Reference proteome</keyword>
<dbReference type="Proteomes" id="UP001409291">
    <property type="component" value="Unassembled WGS sequence"/>
</dbReference>
<evidence type="ECO:0000256" key="1">
    <source>
        <dbReference type="SAM" id="SignalP"/>
    </source>
</evidence>
<dbReference type="InterPro" id="IPR013320">
    <property type="entry name" value="ConA-like_dom_sf"/>
</dbReference>
<proteinExistence type="predicted"/>
<organism evidence="2 3">
    <name type="scientific">Sphingobacterium kitahiroshimense</name>
    <dbReference type="NCBI Taxonomy" id="470446"/>
    <lineage>
        <taxon>Bacteria</taxon>
        <taxon>Pseudomonadati</taxon>
        <taxon>Bacteroidota</taxon>
        <taxon>Sphingobacteriia</taxon>
        <taxon>Sphingobacteriales</taxon>
        <taxon>Sphingobacteriaceae</taxon>
        <taxon>Sphingobacterium</taxon>
    </lineage>
</organism>
<dbReference type="SUPFAM" id="SSF53649">
    <property type="entry name" value="Alkaline phosphatase-like"/>
    <property type="match status" value="1"/>
</dbReference>
<gene>
    <name evidence="2" type="ORF">ABE541_09540</name>
</gene>
<evidence type="ECO:0000313" key="3">
    <source>
        <dbReference type="Proteomes" id="UP001409291"/>
    </source>
</evidence>
<reference evidence="2 3" key="1">
    <citation type="submission" date="2024-04" db="EMBL/GenBank/DDBJ databases">
        <title>WGS of bacteria from Torrens River.</title>
        <authorList>
            <person name="Wyrsch E.R."/>
            <person name="Drigo B."/>
        </authorList>
    </citation>
    <scope>NUCLEOTIDE SEQUENCE [LARGE SCALE GENOMIC DNA]</scope>
    <source>
        <strain evidence="2 3">TWI391</strain>
    </source>
</reference>
<keyword evidence="1" id="KW-0732">Signal</keyword>
<dbReference type="RefSeq" id="WP_346581168.1">
    <property type="nucleotide sequence ID" value="NZ_JBDJLH010000004.1"/>
</dbReference>